<comment type="similarity">
    <text evidence="1">Belongs to the gamma-glutamylcyclotransferase family.</text>
</comment>
<dbReference type="eggNOG" id="ENOG502S7T1">
    <property type="taxonomic scope" value="Eukaryota"/>
</dbReference>
<evidence type="ECO:0000256" key="2">
    <source>
        <dbReference type="ARBA" id="ARBA00022679"/>
    </source>
</evidence>
<dbReference type="Pfam" id="PF06094">
    <property type="entry name" value="GGACT"/>
    <property type="match status" value="1"/>
</dbReference>
<evidence type="ECO:0000313" key="5">
    <source>
        <dbReference type="EMBL" id="EED17916.1"/>
    </source>
</evidence>
<evidence type="ECO:0000313" key="6">
    <source>
        <dbReference type="Proteomes" id="UP000001745"/>
    </source>
</evidence>
<dbReference type="VEuPathDB" id="FungiDB:TSTA_117020"/>
<dbReference type="HOGENOM" id="CLU_093936_1_2_1"/>
<dbReference type="OMA" id="DPEPWQK"/>
<dbReference type="AlphaFoldDB" id="B8MDF3"/>
<dbReference type="InterPro" id="IPR013024">
    <property type="entry name" value="GGCT-like"/>
</dbReference>
<feature type="domain" description="Gamma-glutamylcyclotransferase AIG2-like" evidence="4">
    <location>
        <begin position="6"/>
        <end position="105"/>
    </location>
</feature>
<organism evidence="5 6">
    <name type="scientific">Talaromyces stipitatus (strain ATCC 10500 / CBS 375.48 / QM 6759 / NRRL 1006)</name>
    <name type="common">Penicillium stipitatum</name>
    <dbReference type="NCBI Taxonomy" id="441959"/>
    <lineage>
        <taxon>Eukaryota</taxon>
        <taxon>Fungi</taxon>
        <taxon>Dikarya</taxon>
        <taxon>Ascomycota</taxon>
        <taxon>Pezizomycotina</taxon>
        <taxon>Eurotiomycetes</taxon>
        <taxon>Eurotiomycetidae</taxon>
        <taxon>Eurotiales</taxon>
        <taxon>Trichocomaceae</taxon>
        <taxon>Talaromyces</taxon>
        <taxon>Talaromyces sect. Talaromyces</taxon>
    </lineage>
</organism>
<gene>
    <name evidence="5" type="ORF">TSTA_117020</name>
</gene>
<dbReference type="PANTHER" id="PTHR31544:SF2">
    <property type="entry name" value="AIG2-LIKE PROTEIN D"/>
    <property type="match status" value="1"/>
</dbReference>
<dbReference type="CDD" id="cd06661">
    <property type="entry name" value="GGCT_like"/>
    <property type="match status" value="1"/>
</dbReference>
<dbReference type="GeneID" id="8102094"/>
<keyword evidence="6" id="KW-1185">Reference proteome</keyword>
<sequence length="186" mass="20958">MGDHTFFFYGTLMAPSILHRIIHGSPTPELWQKALLTTRPALLPGYRRYRVHNADYPAILPSSEADSAVLGVVVTGLTEGDVLRLDTFEGSQYEKRTVKVRVLKSTAASTENKQAQDGDDKALQKGLDQTAHLAEGGNETEMDEVEATTYVWTDLESDLDMHAEWDFESFKRDKLQWWITAPEDDL</sequence>
<proteinExistence type="inferred from homology"/>
<dbReference type="EMBL" id="EQ962655">
    <property type="protein sequence ID" value="EED17916.1"/>
    <property type="molecule type" value="Genomic_DNA"/>
</dbReference>
<dbReference type="SUPFAM" id="SSF110857">
    <property type="entry name" value="Gamma-glutamyl cyclotransferase-like"/>
    <property type="match status" value="1"/>
</dbReference>
<dbReference type="PhylomeDB" id="B8MDF3"/>
<dbReference type="Proteomes" id="UP000001745">
    <property type="component" value="Unassembled WGS sequence"/>
</dbReference>
<dbReference type="OrthoDB" id="1044435at2759"/>
<dbReference type="RefSeq" id="XP_002481908.1">
    <property type="nucleotide sequence ID" value="XM_002481863.1"/>
</dbReference>
<evidence type="ECO:0000256" key="1">
    <source>
        <dbReference type="ARBA" id="ARBA00008861"/>
    </source>
</evidence>
<dbReference type="InterPro" id="IPR009288">
    <property type="entry name" value="AIG2-like_dom"/>
</dbReference>
<dbReference type="PANTHER" id="PTHR31544">
    <property type="entry name" value="AIG2-LIKE PROTEIN D"/>
    <property type="match status" value="1"/>
</dbReference>
<evidence type="ECO:0000259" key="4">
    <source>
        <dbReference type="Pfam" id="PF06094"/>
    </source>
</evidence>
<dbReference type="InterPro" id="IPR045038">
    <property type="entry name" value="AIG2-like"/>
</dbReference>
<name>B8MDF3_TALSN</name>
<dbReference type="GO" id="GO:0016740">
    <property type="term" value="F:transferase activity"/>
    <property type="evidence" value="ECO:0007669"/>
    <property type="project" value="UniProtKB-KW"/>
</dbReference>
<protein>
    <recommendedName>
        <fullName evidence="3">Putative gamma-glutamylcyclotransferase</fullName>
    </recommendedName>
</protein>
<evidence type="ECO:0000256" key="3">
    <source>
        <dbReference type="ARBA" id="ARBA00030602"/>
    </source>
</evidence>
<accession>B8MDF3</accession>
<dbReference type="Gene3D" id="3.10.490.10">
    <property type="entry name" value="Gamma-glutamyl cyclotransferase-like"/>
    <property type="match status" value="1"/>
</dbReference>
<keyword evidence="2" id="KW-0808">Transferase</keyword>
<reference evidence="6" key="1">
    <citation type="journal article" date="2015" name="Genome Announc.">
        <title>Genome sequence of the AIDS-associated pathogen Penicillium marneffei (ATCC18224) and its near taxonomic relative Talaromyces stipitatus (ATCC10500).</title>
        <authorList>
            <person name="Nierman W.C."/>
            <person name="Fedorova-Abrams N.D."/>
            <person name="Andrianopoulos A."/>
        </authorList>
    </citation>
    <scope>NUCLEOTIDE SEQUENCE [LARGE SCALE GENOMIC DNA]</scope>
    <source>
        <strain evidence="6">ATCC 10500 / CBS 375.48 / QM 6759 / NRRL 1006</strain>
    </source>
</reference>
<dbReference type="InterPro" id="IPR036568">
    <property type="entry name" value="GGCT-like_sf"/>
</dbReference>
<dbReference type="InParanoid" id="B8MDF3"/>